<proteinExistence type="predicted"/>
<feature type="compositionally biased region" description="Low complexity" evidence="2">
    <location>
        <begin position="324"/>
        <end position="340"/>
    </location>
</feature>
<feature type="compositionally biased region" description="Polar residues" evidence="2">
    <location>
        <begin position="348"/>
        <end position="367"/>
    </location>
</feature>
<gene>
    <name evidence="4" type="primary">LOC107009747</name>
</gene>
<reference evidence="3" key="1">
    <citation type="journal article" date="2014" name="Nat. Genet.">
        <title>The genome of the stress-tolerant wild tomato species Solanum pennellii.</title>
        <authorList>
            <person name="Bolger A."/>
            <person name="Scossa F."/>
            <person name="Bolger M.E."/>
            <person name="Lanz C."/>
            <person name="Maumus F."/>
            <person name="Tohge T."/>
            <person name="Quesneville H."/>
            <person name="Alseekh S."/>
            <person name="Sorensen I."/>
            <person name="Lichtenstein G."/>
            <person name="Fich E.A."/>
            <person name="Conte M."/>
            <person name="Keller H."/>
            <person name="Schneeberger K."/>
            <person name="Schwacke R."/>
            <person name="Ofner I."/>
            <person name="Vrebalov J."/>
            <person name="Xu Y."/>
            <person name="Osorio S."/>
            <person name="Aflitos S.A."/>
            <person name="Schijlen E."/>
            <person name="Jimenez-Gomez J.M."/>
            <person name="Ryngajllo M."/>
            <person name="Kimura S."/>
            <person name="Kumar R."/>
            <person name="Koenig D."/>
            <person name="Headland L.R."/>
            <person name="Maloof J.N."/>
            <person name="Sinha N."/>
            <person name="van Ham R.C."/>
            <person name="Lankhorst R.K."/>
            <person name="Mao L."/>
            <person name="Vogel A."/>
            <person name="Arsova B."/>
            <person name="Panstruga R."/>
            <person name="Fei Z."/>
            <person name="Rose J.K."/>
            <person name="Zamir D."/>
            <person name="Carrari F."/>
            <person name="Giovannoni J.J."/>
            <person name="Weigel D."/>
            <person name="Usadel B."/>
            <person name="Fernie A.R."/>
        </authorList>
    </citation>
    <scope>NUCLEOTIDE SEQUENCE [LARGE SCALE GENOMIC DNA]</scope>
    <source>
        <strain evidence="3">cv. LA0716</strain>
    </source>
</reference>
<evidence type="ECO:0000256" key="2">
    <source>
        <dbReference type="SAM" id="MobiDB-lite"/>
    </source>
</evidence>
<feature type="region of interest" description="Disordered" evidence="2">
    <location>
        <begin position="321"/>
        <end position="392"/>
    </location>
</feature>
<evidence type="ECO:0000313" key="3">
    <source>
        <dbReference type="Proteomes" id="UP000694930"/>
    </source>
</evidence>
<name>A0ABM1G1G2_SOLPN</name>
<evidence type="ECO:0000256" key="1">
    <source>
        <dbReference type="SAM" id="Coils"/>
    </source>
</evidence>
<accession>A0ABM1G1G2</accession>
<keyword evidence="1" id="KW-0175">Coiled coil</keyword>
<reference evidence="4" key="2">
    <citation type="submission" date="2025-08" db="UniProtKB">
        <authorList>
            <consortium name="RefSeq"/>
        </authorList>
    </citation>
    <scope>IDENTIFICATION</scope>
</reference>
<protein>
    <submittedName>
        <fullName evidence="4">Uncharacterized protein LOC107009747</fullName>
    </submittedName>
</protein>
<keyword evidence="3" id="KW-1185">Reference proteome</keyword>
<feature type="coiled-coil region" evidence="1">
    <location>
        <begin position="17"/>
        <end position="51"/>
    </location>
</feature>
<feature type="region of interest" description="Disordered" evidence="2">
    <location>
        <begin position="116"/>
        <end position="176"/>
    </location>
</feature>
<dbReference type="Proteomes" id="UP000694930">
    <property type="component" value="Chromosome 2"/>
</dbReference>
<dbReference type="RefSeq" id="XP_015064577.1">
    <property type="nucleotide sequence ID" value="XM_015209091.1"/>
</dbReference>
<evidence type="ECO:0000313" key="4">
    <source>
        <dbReference type="RefSeq" id="XP_015064577.1"/>
    </source>
</evidence>
<dbReference type="GeneID" id="107009747"/>
<sequence length="501" mass="56673">MDTTIYKAATMTLDEDMASLMKIKKNVEMETKDLREKLDMLRLNVQEREARESRIESETTTLLAKSMSLDEELTVEMEEFASMIEKMAALRKKNKAFHSNMIDKLQKMQEKCPVYEQGANRGPNNAHPGENGEDDDEEIVHKPPFLGHHPYFTRSKGPADSFCRQSSDKGNAVMGDNNEKLMQQIAEMRVEMQRRQALPSPGFAANAADRRPPIYFPSSNMDPTQNQASTPVKVGETIEDRLKTVKITRVAASPGSSGTLKKKGEKIAAISCGGKITHRSSLYSQGHSRTSQNSYQAFYMQDSHPNNPPIYHDATATYPNVQAPLSQSPSPNYQNSSPIYPNHPPSYQIPSPYQGVSPNYANVQSSYREPPPSYQVQAPPYQNPHPNYQALMPNYKTNSYPRNQAPRLNNRGYQQMPPPQGSYPPRPWFEKKPSRNFTALAESRTKLYKRLAAAKYIHPVGPKPVDINSIIYRSDQRYAYYSKSVGNETEDCINLKHKIQD</sequence>
<organism evidence="3 4">
    <name type="scientific">Solanum pennellii</name>
    <name type="common">Tomato</name>
    <name type="synonym">Lycopersicon pennellii</name>
    <dbReference type="NCBI Taxonomy" id="28526"/>
    <lineage>
        <taxon>Eukaryota</taxon>
        <taxon>Viridiplantae</taxon>
        <taxon>Streptophyta</taxon>
        <taxon>Embryophyta</taxon>
        <taxon>Tracheophyta</taxon>
        <taxon>Spermatophyta</taxon>
        <taxon>Magnoliopsida</taxon>
        <taxon>eudicotyledons</taxon>
        <taxon>Gunneridae</taxon>
        <taxon>Pentapetalae</taxon>
        <taxon>asterids</taxon>
        <taxon>lamiids</taxon>
        <taxon>Solanales</taxon>
        <taxon>Solanaceae</taxon>
        <taxon>Solanoideae</taxon>
        <taxon>Solaneae</taxon>
        <taxon>Solanum</taxon>
        <taxon>Solanum subgen. Lycopersicon</taxon>
    </lineage>
</organism>